<gene>
    <name evidence="1" type="ORF">MML48_9g00002205</name>
</gene>
<evidence type="ECO:0000313" key="2">
    <source>
        <dbReference type="Proteomes" id="UP001056778"/>
    </source>
</evidence>
<proteinExistence type="predicted"/>
<organism evidence="1 2">
    <name type="scientific">Holotrichia oblita</name>
    <name type="common">Chafer beetle</name>
    <dbReference type="NCBI Taxonomy" id="644536"/>
    <lineage>
        <taxon>Eukaryota</taxon>
        <taxon>Metazoa</taxon>
        <taxon>Ecdysozoa</taxon>
        <taxon>Arthropoda</taxon>
        <taxon>Hexapoda</taxon>
        <taxon>Insecta</taxon>
        <taxon>Pterygota</taxon>
        <taxon>Neoptera</taxon>
        <taxon>Endopterygota</taxon>
        <taxon>Coleoptera</taxon>
        <taxon>Polyphaga</taxon>
        <taxon>Scarabaeiformia</taxon>
        <taxon>Scarabaeidae</taxon>
        <taxon>Melolonthinae</taxon>
        <taxon>Holotrichia</taxon>
    </lineage>
</organism>
<keyword evidence="2" id="KW-1185">Reference proteome</keyword>
<dbReference type="EMBL" id="CM043023">
    <property type="protein sequence ID" value="KAI4454897.1"/>
    <property type="molecule type" value="Genomic_DNA"/>
</dbReference>
<sequence length="196" mass="21820">MNLGHEAAKNEFNIRKELYDSVWSPNEGKLGCTILVVLPHPKSVGLVKLRSKDPLNHPLIHGNYLSDEEHVDRDTILAGIKKALALSETEAFKKLGLHLNEHQILGCAKHDHNTDEYWKCAIKHLTISLSNPSGTCKMAPETDKEGVVDNQLRVRGIHKLRVADGSVIPNPVTAQLEVPEVMIGEKAADLIKHQWK</sequence>
<dbReference type="Proteomes" id="UP001056778">
    <property type="component" value="Chromosome 9"/>
</dbReference>
<protein>
    <submittedName>
        <fullName evidence="1">Glucose-methanol-choline gmc oxidoreductase</fullName>
    </submittedName>
</protein>
<comment type="caution">
    <text evidence="1">The sequence shown here is derived from an EMBL/GenBank/DDBJ whole genome shotgun (WGS) entry which is preliminary data.</text>
</comment>
<name>A0ACB9SIR0_HOLOL</name>
<reference evidence="1" key="1">
    <citation type="submission" date="2022-04" db="EMBL/GenBank/DDBJ databases">
        <title>Chromosome-scale genome assembly of Holotrichia oblita Faldermann.</title>
        <authorList>
            <person name="Rongchong L."/>
        </authorList>
    </citation>
    <scope>NUCLEOTIDE SEQUENCE</scope>
    <source>
        <strain evidence="1">81SQS9</strain>
    </source>
</reference>
<accession>A0ACB9SIR0</accession>
<evidence type="ECO:0000313" key="1">
    <source>
        <dbReference type="EMBL" id="KAI4454897.1"/>
    </source>
</evidence>